<organism evidence="2 3">
    <name type="scientific">Daldinia eschscholtzii</name>
    <dbReference type="NCBI Taxonomy" id="292717"/>
    <lineage>
        <taxon>Eukaryota</taxon>
        <taxon>Fungi</taxon>
        <taxon>Dikarya</taxon>
        <taxon>Ascomycota</taxon>
        <taxon>Pezizomycotina</taxon>
        <taxon>Sordariomycetes</taxon>
        <taxon>Xylariomycetidae</taxon>
        <taxon>Xylariales</taxon>
        <taxon>Hypoxylaceae</taxon>
        <taxon>Daldinia</taxon>
    </lineage>
</organism>
<proteinExistence type="predicted"/>
<evidence type="ECO:0000313" key="3">
    <source>
        <dbReference type="Proteomes" id="UP001369815"/>
    </source>
</evidence>
<keyword evidence="3" id="KW-1185">Reference proteome</keyword>
<feature type="compositionally biased region" description="Basic and acidic residues" evidence="1">
    <location>
        <begin position="61"/>
        <end position="108"/>
    </location>
</feature>
<dbReference type="Proteomes" id="UP001369815">
    <property type="component" value="Unassembled WGS sequence"/>
</dbReference>
<evidence type="ECO:0000256" key="1">
    <source>
        <dbReference type="SAM" id="MobiDB-lite"/>
    </source>
</evidence>
<gene>
    <name evidence="2" type="ORF">Daesc_008781</name>
</gene>
<feature type="region of interest" description="Disordered" evidence="1">
    <location>
        <begin position="1"/>
        <end position="111"/>
    </location>
</feature>
<dbReference type="EMBL" id="JBANMG010000008">
    <property type="protein sequence ID" value="KAK6950453.1"/>
    <property type="molecule type" value="Genomic_DNA"/>
</dbReference>
<feature type="compositionally biased region" description="Basic and acidic residues" evidence="1">
    <location>
        <begin position="34"/>
        <end position="46"/>
    </location>
</feature>
<dbReference type="AlphaFoldDB" id="A0AAX6MDA5"/>
<sequence>MSFPKLARLPRKHNLQKHRANRERLPPPPAAARVDVEPHHEQARDELPDDDDGPPARPLPRQHEDLPPLQHEHPREPEERLVPPVQRRVEERQPPERRHRLAEHEEPHHRARVRVPAVRARAVGKFGAGTCICSANSSSSSSSSSGGGSRARGFVIIVVVITAGRSRRGRYGRFPRLRDRQGQGIRCSYCCRYIRVGVGAGSALDDAETYGAAVEVAQQKRVSAGEAGLPRRSVPRLPTYSIRSRRWWWWWRRRRHRAWRDAPRKLIVLLLLSELDSDYAEVVVHGGSSRSCDNTG</sequence>
<evidence type="ECO:0000313" key="2">
    <source>
        <dbReference type="EMBL" id="KAK6950453.1"/>
    </source>
</evidence>
<accession>A0AAX6MDA5</accession>
<protein>
    <submittedName>
        <fullName evidence="2">Uncharacterized protein</fullName>
    </submittedName>
</protein>
<name>A0AAX6MDA5_9PEZI</name>
<reference evidence="2 3" key="1">
    <citation type="journal article" date="2024" name="Front Chem Biol">
        <title>Unveiling the potential of Daldinia eschscholtzii MFLUCC 19-0629 through bioactivity and bioinformatics studies for enhanced sustainable agriculture production.</title>
        <authorList>
            <person name="Brooks S."/>
            <person name="Weaver J.A."/>
            <person name="Klomchit A."/>
            <person name="Alharthi S.A."/>
            <person name="Onlamun T."/>
            <person name="Nurani R."/>
            <person name="Vong T.K."/>
            <person name="Alberti F."/>
            <person name="Greco C."/>
        </authorList>
    </citation>
    <scope>NUCLEOTIDE SEQUENCE [LARGE SCALE GENOMIC DNA]</scope>
    <source>
        <strain evidence="2">MFLUCC 19-0629</strain>
    </source>
</reference>
<comment type="caution">
    <text evidence="2">The sequence shown here is derived from an EMBL/GenBank/DDBJ whole genome shotgun (WGS) entry which is preliminary data.</text>
</comment>
<feature type="compositionally biased region" description="Basic residues" evidence="1">
    <location>
        <begin position="8"/>
        <end position="21"/>
    </location>
</feature>